<dbReference type="PANTHER" id="PTHR40942">
    <property type="match status" value="1"/>
</dbReference>
<gene>
    <name evidence="8" type="ORF">A2V58_08745</name>
</gene>
<protein>
    <recommendedName>
        <fullName evidence="7">Cytochrome c domain-containing protein</fullName>
    </recommendedName>
</protein>
<evidence type="ECO:0000256" key="3">
    <source>
        <dbReference type="ARBA" id="ARBA00022723"/>
    </source>
</evidence>
<sequence length="163" mass="16575">MTDRNFVKSFSGLVAALAALTVVIFILAQMVVSASNLNKDKTVAQNDAAVAERIKPVGEVAVSSNKVMDALIPTANAAGADKGKATYDSSCSVCHGAGIAGAPKFGDKAAWAPRIAQGNDTLHTHALKGFQGKAGMMPAKGGNAALADADVKAAVDYMVSKAK</sequence>
<dbReference type="Pfam" id="PF13442">
    <property type="entry name" value="Cytochrome_CBB3"/>
    <property type="match status" value="1"/>
</dbReference>
<keyword evidence="1" id="KW-0813">Transport</keyword>
<keyword evidence="2 6" id="KW-0349">Heme</keyword>
<dbReference type="GO" id="GO:0005506">
    <property type="term" value="F:iron ion binding"/>
    <property type="evidence" value="ECO:0007669"/>
    <property type="project" value="InterPro"/>
</dbReference>
<dbReference type="AlphaFoldDB" id="A0A1F6UFW6"/>
<evidence type="ECO:0000256" key="1">
    <source>
        <dbReference type="ARBA" id="ARBA00022448"/>
    </source>
</evidence>
<evidence type="ECO:0000256" key="6">
    <source>
        <dbReference type="PROSITE-ProRule" id="PRU00433"/>
    </source>
</evidence>
<dbReference type="Proteomes" id="UP000177950">
    <property type="component" value="Unassembled WGS sequence"/>
</dbReference>
<keyword evidence="3 6" id="KW-0479">Metal-binding</keyword>
<keyword evidence="5 6" id="KW-0408">Iron</keyword>
<dbReference type="PROSITE" id="PS51007">
    <property type="entry name" value="CYTC"/>
    <property type="match status" value="1"/>
</dbReference>
<evidence type="ECO:0000313" key="9">
    <source>
        <dbReference type="Proteomes" id="UP000177950"/>
    </source>
</evidence>
<keyword evidence="4" id="KW-0249">Electron transport</keyword>
<evidence type="ECO:0000256" key="4">
    <source>
        <dbReference type="ARBA" id="ARBA00022982"/>
    </source>
</evidence>
<dbReference type="InterPro" id="IPR009056">
    <property type="entry name" value="Cyt_c-like_dom"/>
</dbReference>
<evidence type="ECO:0000256" key="2">
    <source>
        <dbReference type="ARBA" id="ARBA00022617"/>
    </source>
</evidence>
<dbReference type="EMBL" id="MFSV01000193">
    <property type="protein sequence ID" value="OGI56279.1"/>
    <property type="molecule type" value="Genomic_DNA"/>
</dbReference>
<reference evidence="8 9" key="1">
    <citation type="journal article" date="2016" name="Nat. Commun.">
        <title>Thousands of microbial genomes shed light on interconnected biogeochemical processes in an aquifer system.</title>
        <authorList>
            <person name="Anantharaman K."/>
            <person name="Brown C.T."/>
            <person name="Hug L.A."/>
            <person name="Sharon I."/>
            <person name="Castelle C.J."/>
            <person name="Probst A.J."/>
            <person name="Thomas B.C."/>
            <person name="Singh A."/>
            <person name="Wilkins M.J."/>
            <person name="Karaoz U."/>
            <person name="Brodie E.L."/>
            <person name="Williams K.H."/>
            <person name="Hubbard S.S."/>
            <person name="Banfield J.F."/>
        </authorList>
    </citation>
    <scope>NUCLEOTIDE SEQUENCE [LARGE SCALE GENOMIC DNA]</scope>
</reference>
<accession>A0A1F6UFW6</accession>
<dbReference type="GO" id="GO:0009055">
    <property type="term" value="F:electron transfer activity"/>
    <property type="evidence" value="ECO:0007669"/>
    <property type="project" value="InterPro"/>
</dbReference>
<proteinExistence type="predicted"/>
<dbReference type="GO" id="GO:0020037">
    <property type="term" value="F:heme binding"/>
    <property type="evidence" value="ECO:0007669"/>
    <property type="project" value="InterPro"/>
</dbReference>
<dbReference type="PRINTS" id="PR00607">
    <property type="entry name" value="CYTCHROMECIE"/>
</dbReference>
<dbReference type="Gene3D" id="1.10.760.10">
    <property type="entry name" value="Cytochrome c-like domain"/>
    <property type="match status" value="1"/>
</dbReference>
<dbReference type="InterPro" id="IPR036909">
    <property type="entry name" value="Cyt_c-like_dom_sf"/>
</dbReference>
<evidence type="ECO:0000313" key="8">
    <source>
        <dbReference type="EMBL" id="OGI56279.1"/>
    </source>
</evidence>
<evidence type="ECO:0000259" key="7">
    <source>
        <dbReference type="PROSITE" id="PS51007"/>
    </source>
</evidence>
<name>A0A1F6UFW6_9PROT</name>
<comment type="caution">
    <text evidence="8">The sequence shown here is derived from an EMBL/GenBank/DDBJ whole genome shotgun (WGS) entry which is preliminary data.</text>
</comment>
<dbReference type="PANTHER" id="PTHR40942:SF4">
    <property type="entry name" value="CYTOCHROME C5"/>
    <property type="match status" value="1"/>
</dbReference>
<feature type="domain" description="Cytochrome c" evidence="7">
    <location>
        <begin position="78"/>
        <end position="162"/>
    </location>
</feature>
<evidence type="ECO:0000256" key="5">
    <source>
        <dbReference type="ARBA" id="ARBA00023004"/>
    </source>
</evidence>
<dbReference type="SUPFAM" id="SSF46626">
    <property type="entry name" value="Cytochrome c"/>
    <property type="match status" value="1"/>
</dbReference>
<dbReference type="InterPro" id="IPR002323">
    <property type="entry name" value="Cyt_CIE"/>
</dbReference>
<organism evidence="8 9">
    <name type="scientific">Candidatus Muproteobacteria bacterium RBG_19FT_COMBO_61_10</name>
    <dbReference type="NCBI Taxonomy" id="1817761"/>
    <lineage>
        <taxon>Bacteria</taxon>
        <taxon>Pseudomonadati</taxon>
        <taxon>Pseudomonadota</taxon>
        <taxon>Candidatus Muproteobacteria</taxon>
    </lineage>
</organism>